<feature type="repeat" description="WD" evidence="3">
    <location>
        <begin position="1172"/>
        <end position="1204"/>
    </location>
</feature>
<dbReference type="SUPFAM" id="SSF52540">
    <property type="entry name" value="P-loop containing nucleoside triphosphate hydrolases"/>
    <property type="match status" value="2"/>
</dbReference>
<feature type="region of interest" description="Disordered" evidence="4">
    <location>
        <begin position="20"/>
        <end position="107"/>
    </location>
</feature>
<dbReference type="EMBL" id="CAJMWS010001190">
    <property type="protein sequence ID" value="CAE6474795.1"/>
    <property type="molecule type" value="Genomic_DNA"/>
</dbReference>
<dbReference type="Gene3D" id="2.130.10.10">
    <property type="entry name" value="YVTN repeat-like/Quinoprotein amine dehydrogenase"/>
    <property type="match status" value="4"/>
</dbReference>
<proteinExistence type="predicted"/>
<dbReference type="InterPro" id="IPR001680">
    <property type="entry name" value="WD40_rpt"/>
</dbReference>
<feature type="repeat" description="WD" evidence="3">
    <location>
        <begin position="1129"/>
        <end position="1161"/>
    </location>
</feature>
<dbReference type="InterPro" id="IPR011659">
    <property type="entry name" value="WD40"/>
</dbReference>
<evidence type="ECO:0000256" key="1">
    <source>
        <dbReference type="ARBA" id="ARBA00022574"/>
    </source>
</evidence>
<dbReference type="PANTHER" id="PTHR19848">
    <property type="entry name" value="WD40 REPEAT PROTEIN"/>
    <property type="match status" value="1"/>
</dbReference>
<dbReference type="InterPro" id="IPR019775">
    <property type="entry name" value="WD40_repeat_CS"/>
</dbReference>
<evidence type="ECO:0000256" key="4">
    <source>
        <dbReference type="SAM" id="MobiDB-lite"/>
    </source>
</evidence>
<dbReference type="PROSITE" id="PS00678">
    <property type="entry name" value="WD_REPEATS_1"/>
    <property type="match status" value="5"/>
</dbReference>
<gene>
    <name evidence="6" type="ORF">RDB_LOCUS182376</name>
</gene>
<dbReference type="InterPro" id="IPR056884">
    <property type="entry name" value="NPHP3-like_N"/>
</dbReference>
<dbReference type="SMART" id="SM00320">
    <property type="entry name" value="WD40"/>
    <property type="match status" value="14"/>
</dbReference>
<feature type="compositionally biased region" description="Polar residues" evidence="4">
    <location>
        <begin position="66"/>
        <end position="105"/>
    </location>
</feature>
<dbReference type="InterPro" id="IPR020472">
    <property type="entry name" value="WD40_PAC1"/>
</dbReference>
<dbReference type="Gene3D" id="3.40.50.300">
    <property type="entry name" value="P-loop containing nucleotide triphosphate hydrolases"/>
    <property type="match status" value="1"/>
</dbReference>
<comment type="caution">
    <text evidence="6">The sequence shown here is derived from an EMBL/GenBank/DDBJ whole genome shotgun (WGS) entry which is preliminary data.</text>
</comment>
<keyword evidence="2" id="KW-0677">Repeat</keyword>
<dbReference type="Pfam" id="PF00400">
    <property type="entry name" value="WD40"/>
    <property type="match status" value="10"/>
</dbReference>
<sequence length="1562" mass="171737">MTTPTIIRLGRLKVRIKKWIKRKPPRSQHQSSASLPLPAVQSTTAVSVPSLGQTPSTHTLPDPNLSAPNPQATSLQLQATPSSGPSTNAGQASVSGPSTNQTTGPSVYAPKARWAGLERFASVLAPISTSFGPLKSIANELIECVNIYEMAAKDKEEYKTLQTELEQLFAELQAQVVDATAPTTGGQMDPTTESLCKCIQDELQTVKGKQVKSALKQHLQAGNAQDEVLSCYRRVHGHLIRLSLYMSTSAKKDLEKRAKALQKQAESAHSDRISTYLNKLRPSLSACYNSAQAAELKRGECTPGTRMEVLARMHNHASDPRSGAVFWLNGMAGTGKTTIAFTLCTELDSKRQLAASFFCSRLLPECRNVNLLIPSIAYQLARHSQPFKSALFKVLEADPDIPTRSLRIQFEGLIMEPLLTIQRDNTPSADLVVVIDALDECENRESTRMMLDILLANSSDLPIKFFVSSRPEPEIRDEMIKRLDDHPGSRLVLHELDKSIVQADIERYLRAALQPMDLTDAEFGVLARDAGVLFIYPATVVRYISYSNFNQNPRGRLQTVLNASGPGVNQKNKAIDALYAAIIRGALEDDELDDVERNDILQVLHTIVCAQEPLTIGTLSGLLQFGSIDRTRAAIRPLWSVLHVSGTNELVTTLHASFPDFIYNETRPGKYHCDPRPYHHKIGQLCFDVIQAAPPFNICELKSSFVRDKSVKDLDVRVTKAISPDIFYACRYWGAHIVLADHSTELSAMVYGFLSTRMLLWLEVMNLKKALQIAVDVMRQIDEWSTCQAHDGLIKLANDARCFTTTFASTPVSQSTPHLYLSMLPFWPHSRPISYIYSNNFAGLPKIEGTALNQRQLALLATWSFGNILESNSLLFDSVRSATFSPDGRRIAFATHNRILVIDSLTGQQLNRPFRGHTHPVLFVKYSPDGTRIISCSSSVAQIQDSRNGNDISRTNIGGTRAAASVQISPDGTRIVTAEVRFIYVWDAFNGEQVLGPLKGHTRKINIVKYSLDGQQIISGADDQTLRIWDAQTGDVVEIIGPFAEPGRSISSVEYSPDGTRIVFGSADGAIAVWCTVKRDMVLGPIKGHSEAIMSVTYSPSGTYIASGSEDKTICVWHSQTGDLIIGPLEGHTGGILSVAYSPDGSQIVSSSYDKTIRIWDACIRDLILSPLEFHTGAITSLGYTHDGTRICSGSEDKTIRIWDSKYGHLILGPLKGHTDWIESVCSSPDGDYIASGSRDKTVRIWDAQSGVMVLGPLEVHTRPVTSVHYSPDGKCIVSGSRDATVRIWDTRGGSMILGPLKPEGVTKLDQIASVRYSPSGIRLICAFGSNDINKMGVQIWDIQTGNKVMISRYGMAITSLEYSLDDTRFIFGSTDSTIRVCDSQSGEILLQMCSRALGTKDFRTYPINSAKYSLSGSCIVSGSADKTVRVWDVRNGAMLLGPLVGHVDQVNSVGFSPDGTSVASGSSDATIRVWNVQGCSNRHSIQSSTHADWELNSDGWVSDSRNRSRTLLWIPYDMRRCLMRSTANTLIISRNGHVRLNFDDTYKAEEWAKCYKSVGAS</sequence>
<dbReference type="InterPro" id="IPR011047">
    <property type="entry name" value="Quinoprotein_ADH-like_sf"/>
</dbReference>
<dbReference type="Pfam" id="PF07676">
    <property type="entry name" value="PD40"/>
    <property type="match status" value="1"/>
</dbReference>
<dbReference type="Proteomes" id="UP000663846">
    <property type="component" value="Unassembled WGS sequence"/>
</dbReference>
<dbReference type="PROSITE" id="PS50294">
    <property type="entry name" value="WD_REPEATS_REGION"/>
    <property type="match status" value="9"/>
</dbReference>
<feature type="repeat" description="WD" evidence="3">
    <location>
        <begin position="998"/>
        <end position="1039"/>
    </location>
</feature>
<feature type="repeat" description="WD" evidence="3">
    <location>
        <begin position="1086"/>
        <end position="1127"/>
    </location>
</feature>
<dbReference type="InterPro" id="IPR027417">
    <property type="entry name" value="P-loop_NTPase"/>
</dbReference>
<dbReference type="PRINTS" id="PR00320">
    <property type="entry name" value="GPROTEINBRPT"/>
</dbReference>
<protein>
    <recommendedName>
        <fullName evidence="5">Nephrocystin 3-like N-terminal domain-containing protein</fullName>
    </recommendedName>
</protein>
<evidence type="ECO:0000313" key="6">
    <source>
        <dbReference type="EMBL" id="CAE6474795.1"/>
    </source>
</evidence>
<feature type="repeat" description="WD" evidence="3">
    <location>
        <begin position="1215"/>
        <end position="1256"/>
    </location>
</feature>
<dbReference type="InterPro" id="IPR036322">
    <property type="entry name" value="WD40_repeat_dom_sf"/>
</dbReference>
<evidence type="ECO:0000313" key="7">
    <source>
        <dbReference type="Proteomes" id="UP000663846"/>
    </source>
</evidence>
<keyword evidence="1 3" id="KW-0853">WD repeat</keyword>
<dbReference type="CDD" id="cd00200">
    <property type="entry name" value="WD40"/>
    <property type="match status" value="2"/>
</dbReference>
<feature type="repeat" description="WD" evidence="3">
    <location>
        <begin position="1408"/>
        <end position="1442"/>
    </location>
</feature>
<feature type="compositionally biased region" description="Polar residues" evidence="4">
    <location>
        <begin position="27"/>
        <end position="59"/>
    </location>
</feature>
<dbReference type="Pfam" id="PF24883">
    <property type="entry name" value="NPHP3_N"/>
    <property type="match status" value="1"/>
</dbReference>
<evidence type="ECO:0000256" key="2">
    <source>
        <dbReference type="ARBA" id="ARBA00022737"/>
    </source>
</evidence>
<accession>A0A8H3C749</accession>
<feature type="repeat" description="WD" evidence="3">
    <location>
        <begin position="1043"/>
        <end position="1074"/>
    </location>
</feature>
<dbReference type="SUPFAM" id="SSF50978">
    <property type="entry name" value="WD40 repeat-like"/>
    <property type="match status" value="1"/>
</dbReference>
<feature type="domain" description="Nephrocystin 3-like N-terminal" evidence="5">
    <location>
        <begin position="315"/>
        <end position="470"/>
    </location>
</feature>
<name>A0A8H3C749_9AGAM</name>
<feature type="repeat" description="WD" evidence="3">
    <location>
        <begin position="1258"/>
        <end position="1299"/>
    </location>
</feature>
<organism evidence="6 7">
    <name type="scientific">Rhizoctonia solani</name>
    <dbReference type="NCBI Taxonomy" id="456999"/>
    <lineage>
        <taxon>Eukaryota</taxon>
        <taxon>Fungi</taxon>
        <taxon>Dikarya</taxon>
        <taxon>Basidiomycota</taxon>
        <taxon>Agaricomycotina</taxon>
        <taxon>Agaricomycetes</taxon>
        <taxon>Cantharellales</taxon>
        <taxon>Ceratobasidiaceae</taxon>
        <taxon>Rhizoctonia</taxon>
    </lineage>
</organism>
<dbReference type="PANTHER" id="PTHR19848:SF8">
    <property type="entry name" value="F-BOX AND WD REPEAT DOMAIN CONTAINING 7"/>
    <property type="match status" value="1"/>
</dbReference>
<dbReference type="InterPro" id="IPR015943">
    <property type="entry name" value="WD40/YVTN_repeat-like_dom_sf"/>
</dbReference>
<feature type="repeat" description="WD" evidence="3">
    <location>
        <begin position="1444"/>
        <end position="1478"/>
    </location>
</feature>
<evidence type="ECO:0000256" key="3">
    <source>
        <dbReference type="PROSITE-ProRule" id="PRU00221"/>
    </source>
</evidence>
<dbReference type="SUPFAM" id="SSF50998">
    <property type="entry name" value="Quinoprotein alcohol dehydrogenase-like"/>
    <property type="match status" value="1"/>
</dbReference>
<reference evidence="6" key="1">
    <citation type="submission" date="2021-01" db="EMBL/GenBank/DDBJ databases">
        <authorList>
            <person name="Kaushik A."/>
        </authorList>
    </citation>
    <scope>NUCLEOTIDE SEQUENCE</scope>
    <source>
        <strain evidence="6">AG1-1C</strain>
    </source>
</reference>
<evidence type="ECO:0000259" key="5">
    <source>
        <dbReference type="Pfam" id="PF24883"/>
    </source>
</evidence>
<dbReference type="PROSITE" id="PS50082">
    <property type="entry name" value="WD_REPEATS_2"/>
    <property type="match status" value="9"/>
</dbReference>